<sequence>MRSAIITRSDGQYASQGMKNLRDFESFTPTSAMLASGPRRAHLLKQRKLCQLRMSQ</sequence>
<protein>
    <submittedName>
        <fullName evidence="1">Uncharacterized protein</fullName>
    </submittedName>
</protein>
<dbReference type="Proteomes" id="UP000828390">
    <property type="component" value="Unassembled WGS sequence"/>
</dbReference>
<reference evidence="1" key="1">
    <citation type="journal article" date="2019" name="bioRxiv">
        <title>The Genome of the Zebra Mussel, Dreissena polymorpha: A Resource for Invasive Species Research.</title>
        <authorList>
            <person name="McCartney M.A."/>
            <person name="Auch B."/>
            <person name="Kono T."/>
            <person name="Mallez S."/>
            <person name="Zhang Y."/>
            <person name="Obille A."/>
            <person name="Becker A."/>
            <person name="Abrahante J.E."/>
            <person name="Garbe J."/>
            <person name="Badalamenti J.P."/>
            <person name="Herman A."/>
            <person name="Mangelson H."/>
            <person name="Liachko I."/>
            <person name="Sullivan S."/>
            <person name="Sone E.D."/>
            <person name="Koren S."/>
            <person name="Silverstein K.A.T."/>
            <person name="Beckman K.B."/>
            <person name="Gohl D.M."/>
        </authorList>
    </citation>
    <scope>NUCLEOTIDE SEQUENCE</scope>
    <source>
        <strain evidence="1">Duluth1</strain>
        <tissue evidence="1">Whole animal</tissue>
    </source>
</reference>
<comment type="caution">
    <text evidence="1">The sequence shown here is derived from an EMBL/GenBank/DDBJ whole genome shotgun (WGS) entry which is preliminary data.</text>
</comment>
<evidence type="ECO:0000313" key="2">
    <source>
        <dbReference type="Proteomes" id="UP000828390"/>
    </source>
</evidence>
<dbReference type="EMBL" id="JAIWYP010000007">
    <property type="protein sequence ID" value="KAH3791746.1"/>
    <property type="molecule type" value="Genomic_DNA"/>
</dbReference>
<evidence type="ECO:0000313" key="1">
    <source>
        <dbReference type="EMBL" id="KAH3791746.1"/>
    </source>
</evidence>
<proteinExistence type="predicted"/>
<name>A0A9D4F5L1_DREPO</name>
<keyword evidence="2" id="KW-1185">Reference proteome</keyword>
<accession>A0A9D4F5L1</accession>
<reference evidence="1" key="2">
    <citation type="submission" date="2020-11" db="EMBL/GenBank/DDBJ databases">
        <authorList>
            <person name="McCartney M.A."/>
            <person name="Auch B."/>
            <person name="Kono T."/>
            <person name="Mallez S."/>
            <person name="Becker A."/>
            <person name="Gohl D.M."/>
            <person name="Silverstein K.A.T."/>
            <person name="Koren S."/>
            <person name="Bechman K.B."/>
            <person name="Herman A."/>
            <person name="Abrahante J.E."/>
            <person name="Garbe J."/>
        </authorList>
    </citation>
    <scope>NUCLEOTIDE SEQUENCE</scope>
    <source>
        <strain evidence="1">Duluth1</strain>
        <tissue evidence="1">Whole animal</tissue>
    </source>
</reference>
<organism evidence="1 2">
    <name type="scientific">Dreissena polymorpha</name>
    <name type="common">Zebra mussel</name>
    <name type="synonym">Mytilus polymorpha</name>
    <dbReference type="NCBI Taxonomy" id="45954"/>
    <lineage>
        <taxon>Eukaryota</taxon>
        <taxon>Metazoa</taxon>
        <taxon>Spiralia</taxon>
        <taxon>Lophotrochozoa</taxon>
        <taxon>Mollusca</taxon>
        <taxon>Bivalvia</taxon>
        <taxon>Autobranchia</taxon>
        <taxon>Heteroconchia</taxon>
        <taxon>Euheterodonta</taxon>
        <taxon>Imparidentia</taxon>
        <taxon>Neoheterodontei</taxon>
        <taxon>Myida</taxon>
        <taxon>Dreissenoidea</taxon>
        <taxon>Dreissenidae</taxon>
        <taxon>Dreissena</taxon>
    </lineage>
</organism>
<dbReference type="AlphaFoldDB" id="A0A9D4F5L1"/>
<gene>
    <name evidence="1" type="ORF">DPMN_145236</name>
</gene>